<reference evidence="1 2" key="1">
    <citation type="journal article" date="2024" name="BMC Genomics">
        <title>De novo assembly and annotation of Popillia japonica's genome with initial clues to its potential as an invasive pest.</title>
        <authorList>
            <person name="Cucini C."/>
            <person name="Boschi S."/>
            <person name="Funari R."/>
            <person name="Cardaioli E."/>
            <person name="Iannotti N."/>
            <person name="Marturano G."/>
            <person name="Paoli F."/>
            <person name="Bruttini M."/>
            <person name="Carapelli A."/>
            <person name="Frati F."/>
            <person name="Nardi F."/>
        </authorList>
    </citation>
    <scope>NUCLEOTIDE SEQUENCE [LARGE SCALE GENOMIC DNA]</scope>
    <source>
        <strain evidence="1">DMR45628</strain>
    </source>
</reference>
<protein>
    <submittedName>
        <fullName evidence="1">Uncharacterized protein</fullName>
    </submittedName>
</protein>
<dbReference type="Proteomes" id="UP001458880">
    <property type="component" value="Unassembled WGS sequence"/>
</dbReference>
<comment type="caution">
    <text evidence="1">The sequence shown here is derived from an EMBL/GenBank/DDBJ whole genome shotgun (WGS) entry which is preliminary data.</text>
</comment>
<name>A0AAW1LCP2_POPJA</name>
<proteinExistence type="predicted"/>
<dbReference type="EMBL" id="JASPKY010000129">
    <property type="protein sequence ID" value="KAK9731609.1"/>
    <property type="molecule type" value="Genomic_DNA"/>
</dbReference>
<evidence type="ECO:0000313" key="1">
    <source>
        <dbReference type="EMBL" id="KAK9731609.1"/>
    </source>
</evidence>
<organism evidence="1 2">
    <name type="scientific">Popillia japonica</name>
    <name type="common">Japanese beetle</name>
    <dbReference type="NCBI Taxonomy" id="7064"/>
    <lineage>
        <taxon>Eukaryota</taxon>
        <taxon>Metazoa</taxon>
        <taxon>Ecdysozoa</taxon>
        <taxon>Arthropoda</taxon>
        <taxon>Hexapoda</taxon>
        <taxon>Insecta</taxon>
        <taxon>Pterygota</taxon>
        <taxon>Neoptera</taxon>
        <taxon>Endopterygota</taxon>
        <taxon>Coleoptera</taxon>
        <taxon>Polyphaga</taxon>
        <taxon>Scarabaeiformia</taxon>
        <taxon>Scarabaeidae</taxon>
        <taxon>Rutelinae</taxon>
        <taxon>Popillia</taxon>
    </lineage>
</organism>
<keyword evidence="2" id="KW-1185">Reference proteome</keyword>
<dbReference type="AlphaFoldDB" id="A0AAW1LCP2"/>
<evidence type="ECO:0000313" key="2">
    <source>
        <dbReference type="Proteomes" id="UP001458880"/>
    </source>
</evidence>
<gene>
    <name evidence="1" type="ORF">QE152_g13467</name>
</gene>
<sequence>MECDFIHSKIEKKSKHVPVYTPEGWAQVIRYSRRNPTPFAVSTLVFDDFYDFKKLSENTAPQHVPWRKVCWLHYEKSNPKKIFYKTSFQYEGLIEVALKQARGRPKTNSVLQKDLTIPKAYHNFYSTLKRDKNVKAILPHPDAEESD</sequence>
<accession>A0AAW1LCP2</accession>